<evidence type="ECO:0000313" key="4">
    <source>
        <dbReference type="Proteomes" id="UP000619101"/>
    </source>
</evidence>
<feature type="domain" description="GGDEF" evidence="2">
    <location>
        <begin position="223"/>
        <end position="360"/>
    </location>
</feature>
<feature type="transmembrane region" description="Helical" evidence="1">
    <location>
        <begin position="110"/>
        <end position="127"/>
    </location>
</feature>
<dbReference type="NCBIfam" id="TIGR00254">
    <property type="entry name" value="GGDEF"/>
    <property type="match status" value="1"/>
</dbReference>
<accession>A0ABR8Y0G3</accession>
<organism evidence="3 4">
    <name type="scientific">Solibacillus faecavium</name>
    <dbReference type="NCBI Taxonomy" id="2762221"/>
    <lineage>
        <taxon>Bacteria</taxon>
        <taxon>Bacillati</taxon>
        <taxon>Bacillota</taxon>
        <taxon>Bacilli</taxon>
        <taxon>Bacillales</taxon>
        <taxon>Caryophanaceae</taxon>
        <taxon>Solibacillus</taxon>
    </lineage>
</organism>
<dbReference type="PANTHER" id="PTHR45138:SF9">
    <property type="entry name" value="DIGUANYLATE CYCLASE DGCM-RELATED"/>
    <property type="match status" value="1"/>
</dbReference>
<evidence type="ECO:0000259" key="2">
    <source>
        <dbReference type="PROSITE" id="PS50887"/>
    </source>
</evidence>
<dbReference type="InterPro" id="IPR000160">
    <property type="entry name" value="GGDEF_dom"/>
</dbReference>
<name>A0ABR8Y0G3_9BACL</name>
<feature type="transmembrane region" description="Helical" evidence="1">
    <location>
        <begin position="162"/>
        <end position="183"/>
    </location>
</feature>
<dbReference type="InterPro" id="IPR043128">
    <property type="entry name" value="Rev_trsase/Diguanyl_cyclase"/>
</dbReference>
<reference evidence="3 4" key="1">
    <citation type="submission" date="2020-08" db="EMBL/GenBank/DDBJ databases">
        <title>A Genomic Blueprint of the Chicken Gut Microbiome.</title>
        <authorList>
            <person name="Gilroy R."/>
            <person name="Ravi A."/>
            <person name="Getino M."/>
            <person name="Pursley I."/>
            <person name="Horton D.L."/>
            <person name="Alikhan N.-F."/>
            <person name="Baker D."/>
            <person name="Gharbi K."/>
            <person name="Hall N."/>
            <person name="Watson M."/>
            <person name="Adriaenssens E.M."/>
            <person name="Foster-Nyarko E."/>
            <person name="Jarju S."/>
            <person name="Secka A."/>
            <person name="Antonio M."/>
            <person name="Oren A."/>
            <person name="Chaudhuri R."/>
            <person name="La Ragione R.M."/>
            <person name="Hildebrand F."/>
            <person name="Pallen M.J."/>
        </authorList>
    </citation>
    <scope>NUCLEOTIDE SEQUENCE [LARGE SCALE GENOMIC DNA]</scope>
    <source>
        <strain evidence="3 4">A46</strain>
    </source>
</reference>
<dbReference type="Pfam" id="PF00990">
    <property type="entry name" value="GGDEF"/>
    <property type="match status" value="1"/>
</dbReference>
<sequence length="360" mass="40912">MFIEILSYFCILFTFTLLIYWPFINYFKITPFINRSIPYVTGIKFGVTGLILTYSAIHLVDGVLVNSQFISVLFSGLLGGPFAILISGLIIGIGRFFLSEISMASTIFNYNFILLVLVLFLITRRYAMTAKTVFIYFWLCLIETILISFIGLCFISKGFGFLLLYGLFTIFAFYFIFIVIHHVKRTNDTVQETTYLRKIDYLTQLPNTAELEKCLQQLVKKNGVFSLLLVDIRDFKMINSRYGFSTGDLIIKQLAFQLKEYAAKNDAFVARLGGEEFAIILRDIPPALAIFEADNLIKTIAQQPFNEIGKEEIYISVTIGLSSYPDNGPNSHSMIENLIRASQHAKSNLTSGYFHANNLK</sequence>
<keyword evidence="1" id="KW-0812">Transmembrane</keyword>
<keyword evidence="1" id="KW-0472">Membrane</keyword>
<dbReference type="Proteomes" id="UP000619101">
    <property type="component" value="Unassembled WGS sequence"/>
</dbReference>
<evidence type="ECO:0000313" key="3">
    <source>
        <dbReference type="EMBL" id="MBD8037695.1"/>
    </source>
</evidence>
<dbReference type="CDD" id="cd01949">
    <property type="entry name" value="GGDEF"/>
    <property type="match status" value="1"/>
</dbReference>
<dbReference type="PROSITE" id="PS50887">
    <property type="entry name" value="GGDEF"/>
    <property type="match status" value="1"/>
</dbReference>
<gene>
    <name evidence="3" type="ORF">H9635_13165</name>
</gene>
<feature type="transmembrane region" description="Helical" evidence="1">
    <location>
        <begin position="36"/>
        <end position="57"/>
    </location>
</feature>
<feature type="transmembrane region" description="Helical" evidence="1">
    <location>
        <begin position="69"/>
        <end position="98"/>
    </location>
</feature>
<dbReference type="EMBL" id="JACSPZ010000006">
    <property type="protein sequence ID" value="MBD8037695.1"/>
    <property type="molecule type" value="Genomic_DNA"/>
</dbReference>
<dbReference type="PANTHER" id="PTHR45138">
    <property type="entry name" value="REGULATORY COMPONENTS OF SENSORY TRANSDUCTION SYSTEM"/>
    <property type="match status" value="1"/>
</dbReference>
<feature type="transmembrane region" description="Helical" evidence="1">
    <location>
        <begin position="133"/>
        <end position="155"/>
    </location>
</feature>
<dbReference type="SMART" id="SM00267">
    <property type="entry name" value="GGDEF"/>
    <property type="match status" value="1"/>
</dbReference>
<dbReference type="InterPro" id="IPR029787">
    <property type="entry name" value="Nucleotide_cyclase"/>
</dbReference>
<comment type="caution">
    <text evidence="3">The sequence shown here is derived from an EMBL/GenBank/DDBJ whole genome shotgun (WGS) entry which is preliminary data.</text>
</comment>
<dbReference type="RefSeq" id="WP_191700770.1">
    <property type="nucleotide sequence ID" value="NZ_JACSPZ010000006.1"/>
</dbReference>
<dbReference type="SUPFAM" id="SSF55073">
    <property type="entry name" value="Nucleotide cyclase"/>
    <property type="match status" value="1"/>
</dbReference>
<evidence type="ECO:0000256" key="1">
    <source>
        <dbReference type="SAM" id="Phobius"/>
    </source>
</evidence>
<dbReference type="InterPro" id="IPR050469">
    <property type="entry name" value="Diguanylate_Cyclase"/>
</dbReference>
<keyword evidence="4" id="KW-1185">Reference proteome</keyword>
<protein>
    <submittedName>
        <fullName evidence="3">Diguanylate cyclase</fullName>
    </submittedName>
</protein>
<proteinExistence type="predicted"/>
<keyword evidence="1" id="KW-1133">Transmembrane helix</keyword>
<feature type="transmembrane region" description="Helical" evidence="1">
    <location>
        <begin position="6"/>
        <end position="24"/>
    </location>
</feature>
<dbReference type="Gene3D" id="3.30.70.270">
    <property type="match status" value="1"/>
</dbReference>